<dbReference type="GO" id="GO:0003676">
    <property type="term" value="F:nucleic acid binding"/>
    <property type="evidence" value="ECO:0007669"/>
    <property type="project" value="InterPro"/>
</dbReference>
<reference evidence="2" key="1">
    <citation type="submission" date="2020-12" db="UniProtKB">
        <authorList>
            <consortium name="WormBaseParasite"/>
        </authorList>
    </citation>
    <scope>IDENTIFICATION</scope>
    <source>
        <strain evidence="2">MHco3</strain>
    </source>
</reference>
<evidence type="ECO:0000313" key="2">
    <source>
        <dbReference type="WBParaSite" id="HCON_00020550-00001"/>
    </source>
</evidence>
<proteinExistence type="predicted"/>
<dbReference type="InterPro" id="IPR036397">
    <property type="entry name" value="RNaseH_sf"/>
</dbReference>
<name>A0A7I4XYE9_HAECO</name>
<dbReference type="Gene3D" id="3.30.420.10">
    <property type="entry name" value="Ribonuclease H-like superfamily/Ribonuclease H"/>
    <property type="match status" value="1"/>
</dbReference>
<sequence length="123" mass="13997">MTGQSYANMVVEEILPWAEDNMPAGWVLQQDNDPKHTSRAAKDAFQQKDVRLLDWPISGPQSNRTHMGRTRETVWCAKQRCSNKDQKFALLAKQWSAMPTAVFQKLIGSMPAVNKSRGFPTKY</sequence>
<organism evidence="1 2">
    <name type="scientific">Haemonchus contortus</name>
    <name type="common">Barber pole worm</name>
    <dbReference type="NCBI Taxonomy" id="6289"/>
    <lineage>
        <taxon>Eukaryota</taxon>
        <taxon>Metazoa</taxon>
        <taxon>Ecdysozoa</taxon>
        <taxon>Nematoda</taxon>
        <taxon>Chromadorea</taxon>
        <taxon>Rhabditida</taxon>
        <taxon>Rhabditina</taxon>
        <taxon>Rhabditomorpha</taxon>
        <taxon>Strongyloidea</taxon>
        <taxon>Trichostrongylidae</taxon>
        <taxon>Haemonchus</taxon>
    </lineage>
</organism>
<dbReference type="AlphaFoldDB" id="A0A7I4XYE9"/>
<dbReference type="Proteomes" id="UP000025227">
    <property type="component" value="Unplaced"/>
</dbReference>
<accession>A0A7I4XYE9</accession>
<dbReference type="WBParaSite" id="HCON_00020550-00001">
    <property type="protein sequence ID" value="HCON_00020550-00001"/>
    <property type="gene ID" value="HCON_00020550"/>
</dbReference>
<dbReference type="OrthoDB" id="5824123at2759"/>
<keyword evidence="1" id="KW-1185">Reference proteome</keyword>
<evidence type="ECO:0000313" key="1">
    <source>
        <dbReference type="Proteomes" id="UP000025227"/>
    </source>
</evidence>
<protein>
    <submittedName>
        <fullName evidence="2">DDE_3 domain-containing protein</fullName>
    </submittedName>
</protein>